<proteinExistence type="predicted"/>
<dbReference type="InterPro" id="IPR021268">
    <property type="entry name" value="DUF2845"/>
</dbReference>
<evidence type="ECO:0000313" key="4">
    <source>
        <dbReference type="Proteomes" id="UP000255108"/>
    </source>
</evidence>
<feature type="signal peptide" evidence="1">
    <location>
        <begin position="1"/>
        <end position="18"/>
    </location>
</feature>
<evidence type="ECO:0000313" key="2">
    <source>
        <dbReference type="EMBL" id="STQ90304.1"/>
    </source>
</evidence>
<feature type="chain" id="PRO_5016787695" evidence="1">
    <location>
        <begin position="19"/>
        <end position="107"/>
    </location>
</feature>
<keyword evidence="5" id="KW-1185">Reference proteome</keyword>
<organism evidence="2 4">
    <name type="scientific">Iodobacter fluviatilis</name>
    <dbReference type="NCBI Taxonomy" id="537"/>
    <lineage>
        <taxon>Bacteria</taxon>
        <taxon>Pseudomonadati</taxon>
        <taxon>Pseudomonadota</taxon>
        <taxon>Betaproteobacteria</taxon>
        <taxon>Neisseriales</taxon>
        <taxon>Chitinibacteraceae</taxon>
        <taxon>Iodobacter</taxon>
    </lineage>
</organism>
<sequence length="107" mass="12210">MKTFCFIAFFCSSIMAYADSMRCEQSLVSTGDPLFMAEEKCGPPSDKREYSVPATYTNRHGKTMVDPDRRAAEHQIWTYNFGPNRLMVRINAINNKIVQIETLGYGK</sequence>
<evidence type="ECO:0000313" key="5">
    <source>
        <dbReference type="Proteomes" id="UP000295794"/>
    </source>
</evidence>
<keyword evidence="1" id="KW-0732">Signal</keyword>
<reference evidence="2 4" key="1">
    <citation type="submission" date="2018-06" db="EMBL/GenBank/DDBJ databases">
        <authorList>
            <consortium name="Pathogen Informatics"/>
            <person name="Doyle S."/>
        </authorList>
    </citation>
    <scope>NUCLEOTIDE SEQUENCE [LARGE SCALE GENOMIC DNA]</scope>
    <source>
        <strain evidence="2 4">NCTC11159</strain>
    </source>
</reference>
<dbReference type="EMBL" id="UGHR01000001">
    <property type="protein sequence ID" value="STQ90304.1"/>
    <property type="molecule type" value="Genomic_DNA"/>
</dbReference>
<protein>
    <submittedName>
        <fullName evidence="2">Protein of uncharacterized function (DUF2845)</fullName>
    </submittedName>
    <submittedName>
        <fullName evidence="3">Uncharacterized protein DUF2845</fullName>
    </submittedName>
</protein>
<name>A0A377Q4Z8_9NEIS</name>
<dbReference type="Pfam" id="PF11006">
    <property type="entry name" value="DUF2845"/>
    <property type="match status" value="1"/>
</dbReference>
<evidence type="ECO:0000256" key="1">
    <source>
        <dbReference type="SAM" id="SignalP"/>
    </source>
</evidence>
<dbReference type="EMBL" id="SMBT01000005">
    <property type="protein sequence ID" value="TCU86973.1"/>
    <property type="molecule type" value="Genomic_DNA"/>
</dbReference>
<dbReference type="AlphaFoldDB" id="A0A377Q4Z8"/>
<dbReference type="Proteomes" id="UP000295794">
    <property type="component" value="Unassembled WGS sequence"/>
</dbReference>
<evidence type="ECO:0000313" key="3">
    <source>
        <dbReference type="EMBL" id="TCU86973.1"/>
    </source>
</evidence>
<dbReference type="RefSeq" id="WP_115226648.1">
    <property type="nucleotide sequence ID" value="NZ_CAWOLO010000005.1"/>
</dbReference>
<reference evidence="3 5" key="2">
    <citation type="submission" date="2019-03" db="EMBL/GenBank/DDBJ databases">
        <title>Genomic Encyclopedia of Type Strains, Phase IV (KMG-IV): sequencing the most valuable type-strain genomes for metagenomic binning, comparative biology and taxonomic classification.</title>
        <authorList>
            <person name="Goeker M."/>
        </authorList>
    </citation>
    <scope>NUCLEOTIDE SEQUENCE [LARGE SCALE GENOMIC DNA]</scope>
    <source>
        <strain evidence="3 5">DSM 3764</strain>
    </source>
</reference>
<dbReference type="OrthoDB" id="8906462at2"/>
<gene>
    <name evidence="3" type="ORF">EV682_10598</name>
    <name evidence="2" type="ORF">NCTC11159_01368</name>
</gene>
<dbReference type="Proteomes" id="UP000255108">
    <property type="component" value="Unassembled WGS sequence"/>
</dbReference>
<accession>A0A377Q4Z8</accession>